<evidence type="ECO:0000313" key="4">
    <source>
        <dbReference type="Proteomes" id="UP000237347"/>
    </source>
</evidence>
<comment type="caution">
    <text evidence="3">The sequence shown here is derived from an EMBL/GenBank/DDBJ whole genome shotgun (WGS) entry which is preliminary data.</text>
</comment>
<evidence type="ECO:0000313" key="3">
    <source>
        <dbReference type="EMBL" id="KAK7841856.1"/>
    </source>
</evidence>
<dbReference type="EMBL" id="PKMF04000232">
    <property type="protein sequence ID" value="KAK7841856.1"/>
    <property type="molecule type" value="Genomic_DNA"/>
</dbReference>
<feature type="domain" description="Zinc knuckle CX2CX4HX4C" evidence="2">
    <location>
        <begin position="143"/>
        <end position="177"/>
    </location>
</feature>
<keyword evidence="4" id="KW-1185">Reference proteome</keyword>
<accession>A0AAW0KU06</accession>
<dbReference type="InterPro" id="IPR025558">
    <property type="entry name" value="DUF4283"/>
</dbReference>
<dbReference type="InterPro" id="IPR040256">
    <property type="entry name" value="At4g02000-like"/>
</dbReference>
<dbReference type="PANTHER" id="PTHR31286:SF167">
    <property type="entry name" value="OS09G0268800 PROTEIN"/>
    <property type="match status" value="1"/>
</dbReference>
<feature type="domain" description="DUF4283" evidence="1">
    <location>
        <begin position="31"/>
        <end position="103"/>
    </location>
</feature>
<organism evidence="3 4">
    <name type="scientific">Quercus suber</name>
    <name type="common">Cork oak</name>
    <dbReference type="NCBI Taxonomy" id="58331"/>
    <lineage>
        <taxon>Eukaryota</taxon>
        <taxon>Viridiplantae</taxon>
        <taxon>Streptophyta</taxon>
        <taxon>Embryophyta</taxon>
        <taxon>Tracheophyta</taxon>
        <taxon>Spermatophyta</taxon>
        <taxon>Magnoliopsida</taxon>
        <taxon>eudicotyledons</taxon>
        <taxon>Gunneridae</taxon>
        <taxon>Pentapetalae</taxon>
        <taxon>rosids</taxon>
        <taxon>fabids</taxon>
        <taxon>Fagales</taxon>
        <taxon>Fagaceae</taxon>
        <taxon>Quercus</taxon>
    </lineage>
</organism>
<sequence length="198" mass="23272">MESLSGLWEKFSLSESEGRHFVVEDGVGEREFFLVARFYTGRVLSMEAIAKTLKGIWRTRRGFEVRDMGEHRVLFIFRDERDVEQIMNGEPWSFDKHLVALKRVEKLTDLICGSIAQFTYRDTLAQQRALFLRQQLYRVRVGVDITKPCDRGRKLAFRTGQDSWVSFKYERLPNICHWAVAYAHGQGMSYLVERQTCY</sequence>
<reference evidence="3 4" key="1">
    <citation type="journal article" date="2018" name="Sci. Data">
        <title>The draft genome sequence of cork oak.</title>
        <authorList>
            <person name="Ramos A.M."/>
            <person name="Usie A."/>
            <person name="Barbosa P."/>
            <person name="Barros P.M."/>
            <person name="Capote T."/>
            <person name="Chaves I."/>
            <person name="Simoes F."/>
            <person name="Abreu I."/>
            <person name="Carrasquinho I."/>
            <person name="Faro C."/>
            <person name="Guimaraes J.B."/>
            <person name="Mendonca D."/>
            <person name="Nobrega F."/>
            <person name="Rodrigues L."/>
            <person name="Saibo N.J.M."/>
            <person name="Varela M.C."/>
            <person name="Egas C."/>
            <person name="Matos J."/>
            <person name="Miguel C.M."/>
            <person name="Oliveira M.M."/>
            <person name="Ricardo C.P."/>
            <person name="Goncalves S."/>
        </authorList>
    </citation>
    <scope>NUCLEOTIDE SEQUENCE [LARGE SCALE GENOMIC DNA]</scope>
    <source>
        <strain evidence="4">cv. HL8</strain>
    </source>
</reference>
<dbReference type="InterPro" id="IPR025836">
    <property type="entry name" value="Zn_knuckle_CX2CX4HX4C"/>
</dbReference>
<dbReference type="Proteomes" id="UP000237347">
    <property type="component" value="Unassembled WGS sequence"/>
</dbReference>
<name>A0AAW0KU06_QUESU</name>
<evidence type="ECO:0000259" key="2">
    <source>
        <dbReference type="Pfam" id="PF14392"/>
    </source>
</evidence>
<dbReference type="AlphaFoldDB" id="A0AAW0KU06"/>
<evidence type="ECO:0008006" key="5">
    <source>
        <dbReference type="Google" id="ProtNLM"/>
    </source>
</evidence>
<evidence type="ECO:0000259" key="1">
    <source>
        <dbReference type="Pfam" id="PF14111"/>
    </source>
</evidence>
<dbReference type="PANTHER" id="PTHR31286">
    <property type="entry name" value="GLYCINE-RICH CELL WALL STRUCTURAL PROTEIN 1.8-LIKE"/>
    <property type="match status" value="1"/>
</dbReference>
<gene>
    <name evidence="3" type="ORF">CFP56_014779</name>
</gene>
<dbReference type="Pfam" id="PF14392">
    <property type="entry name" value="zf-CCHC_4"/>
    <property type="match status" value="1"/>
</dbReference>
<protein>
    <recommendedName>
        <fullName evidence="5">DUF4283 domain-containing protein</fullName>
    </recommendedName>
</protein>
<dbReference type="Pfam" id="PF14111">
    <property type="entry name" value="DUF4283"/>
    <property type="match status" value="1"/>
</dbReference>
<proteinExistence type="predicted"/>